<dbReference type="PANTHER" id="PTHR13170">
    <property type="entry name" value="O-GLCNACASE"/>
    <property type="match status" value="1"/>
</dbReference>
<organism evidence="2 3">
    <name type="scientific">Kineococcus radiotolerans</name>
    <dbReference type="NCBI Taxonomy" id="131568"/>
    <lineage>
        <taxon>Bacteria</taxon>
        <taxon>Bacillati</taxon>
        <taxon>Actinomycetota</taxon>
        <taxon>Actinomycetes</taxon>
        <taxon>Kineosporiales</taxon>
        <taxon>Kineosporiaceae</taxon>
        <taxon>Kineococcus</taxon>
    </lineage>
</organism>
<dbReference type="PROSITE" id="PS51186">
    <property type="entry name" value="GNAT"/>
    <property type="match status" value="1"/>
</dbReference>
<dbReference type="Gene3D" id="3.40.630.30">
    <property type="match status" value="1"/>
</dbReference>
<proteinExistence type="predicted"/>
<dbReference type="InterPro" id="IPR000182">
    <property type="entry name" value="GNAT_dom"/>
</dbReference>
<dbReference type="Pfam" id="PF00583">
    <property type="entry name" value="Acetyltransf_1"/>
    <property type="match status" value="1"/>
</dbReference>
<comment type="caution">
    <text evidence="2">The sequence shown here is derived from an EMBL/GenBank/DDBJ whole genome shotgun (WGS) entry which is preliminary data.</text>
</comment>
<name>A0A7W4TMA5_KINRA</name>
<protein>
    <submittedName>
        <fullName evidence="2">Ribosomal protein S18 acetylase RimI-like enzyme</fullName>
    </submittedName>
</protein>
<reference evidence="2 3" key="1">
    <citation type="submission" date="2020-08" db="EMBL/GenBank/DDBJ databases">
        <title>The Agave Microbiome: Exploring the role of microbial communities in plant adaptations to desert environments.</title>
        <authorList>
            <person name="Partida-Martinez L.P."/>
        </authorList>
    </citation>
    <scope>NUCLEOTIDE SEQUENCE [LARGE SCALE GENOMIC DNA]</scope>
    <source>
        <strain evidence="2 3">AS2.23</strain>
    </source>
</reference>
<dbReference type="GO" id="GO:0005840">
    <property type="term" value="C:ribosome"/>
    <property type="evidence" value="ECO:0007669"/>
    <property type="project" value="UniProtKB-KW"/>
</dbReference>
<dbReference type="AlphaFoldDB" id="A0A7W4TMA5"/>
<dbReference type="PANTHER" id="PTHR13170:SF16">
    <property type="entry name" value="PROTEIN O-GLCNACASE"/>
    <property type="match status" value="1"/>
</dbReference>
<accession>A0A7W4TMA5</accession>
<feature type="domain" description="N-acetyltransferase" evidence="1">
    <location>
        <begin position="83"/>
        <end position="217"/>
    </location>
</feature>
<reference evidence="2 3" key="2">
    <citation type="submission" date="2020-08" db="EMBL/GenBank/DDBJ databases">
        <authorList>
            <person name="Partida-Martinez L."/>
            <person name="Huntemann M."/>
            <person name="Clum A."/>
            <person name="Wang J."/>
            <person name="Palaniappan K."/>
            <person name="Ritter S."/>
            <person name="Chen I.-M."/>
            <person name="Stamatis D."/>
            <person name="Reddy T."/>
            <person name="O'Malley R."/>
            <person name="Daum C."/>
            <person name="Shapiro N."/>
            <person name="Ivanova N."/>
            <person name="Kyrpides N."/>
            <person name="Woyke T."/>
        </authorList>
    </citation>
    <scope>NUCLEOTIDE SEQUENCE [LARGE SCALE GENOMIC DNA]</scope>
    <source>
        <strain evidence="2 3">AS2.23</strain>
    </source>
</reference>
<dbReference type="Proteomes" id="UP000533269">
    <property type="component" value="Unassembled WGS sequence"/>
</dbReference>
<evidence type="ECO:0000313" key="3">
    <source>
        <dbReference type="Proteomes" id="UP000533269"/>
    </source>
</evidence>
<dbReference type="GO" id="GO:0016747">
    <property type="term" value="F:acyltransferase activity, transferring groups other than amino-acyl groups"/>
    <property type="evidence" value="ECO:0007669"/>
    <property type="project" value="InterPro"/>
</dbReference>
<evidence type="ECO:0000259" key="1">
    <source>
        <dbReference type="PROSITE" id="PS51186"/>
    </source>
</evidence>
<gene>
    <name evidence="2" type="ORF">FHR75_002396</name>
</gene>
<dbReference type="InterPro" id="IPR016181">
    <property type="entry name" value="Acyl_CoA_acyltransferase"/>
</dbReference>
<sequence length="233" mass="25327">MTEPAAHQDLGPTAEEVVPGVRWRPVAPADVPRLQRICLLTGDAGRDATDRTAHPDLLADVYATPYALHEARFGTVVEDADGVAGYLLGCRDTAAFERWREAEWWPPLRRRYPRPEDAERAFDVGPLRIVRTGVPPEPRWATHPSHLHVDLLPRVRGRGIGRLLLERVRAQLAADGSPGLHLEVSAANPGAVAFYRRSGLVELARSERSYVFGCSFPSAGPSAGPAAEGSPPA</sequence>
<evidence type="ECO:0000313" key="2">
    <source>
        <dbReference type="EMBL" id="MBB2901581.1"/>
    </source>
</evidence>
<dbReference type="InterPro" id="IPR051822">
    <property type="entry name" value="Glycosyl_Hydrolase_84"/>
</dbReference>
<keyword evidence="2" id="KW-0689">Ribosomal protein</keyword>
<dbReference type="CDD" id="cd04301">
    <property type="entry name" value="NAT_SF"/>
    <property type="match status" value="1"/>
</dbReference>
<dbReference type="RefSeq" id="WP_183391636.1">
    <property type="nucleotide sequence ID" value="NZ_JACHVY010000002.1"/>
</dbReference>
<dbReference type="SUPFAM" id="SSF55729">
    <property type="entry name" value="Acyl-CoA N-acyltransferases (Nat)"/>
    <property type="match status" value="1"/>
</dbReference>
<keyword evidence="2" id="KW-0687">Ribonucleoprotein</keyword>
<dbReference type="EMBL" id="JACHVY010000002">
    <property type="protein sequence ID" value="MBB2901581.1"/>
    <property type="molecule type" value="Genomic_DNA"/>
</dbReference>